<gene>
    <name evidence="1" type="ORF">MRB53_031996</name>
</gene>
<keyword evidence="2" id="KW-1185">Reference proteome</keyword>
<reference evidence="1 2" key="1">
    <citation type="journal article" date="2022" name="Hortic Res">
        <title>A haplotype resolved chromosomal level avocado genome allows analysis of novel avocado genes.</title>
        <authorList>
            <person name="Nath O."/>
            <person name="Fletcher S.J."/>
            <person name="Hayward A."/>
            <person name="Shaw L.M."/>
            <person name="Masouleh A.K."/>
            <person name="Furtado A."/>
            <person name="Henry R.J."/>
            <person name="Mitter N."/>
        </authorList>
    </citation>
    <scope>NUCLEOTIDE SEQUENCE [LARGE SCALE GENOMIC DNA]</scope>
    <source>
        <strain evidence="2">cv. Hass</strain>
    </source>
</reference>
<comment type="caution">
    <text evidence="1">The sequence shown here is derived from an EMBL/GenBank/DDBJ whole genome shotgun (WGS) entry which is preliminary data.</text>
</comment>
<dbReference type="EMBL" id="CM056818">
    <property type="protein sequence ID" value="KAJ8623467.1"/>
    <property type="molecule type" value="Genomic_DNA"/>
</dbReference>
<dbReference type="Proteomes" id="UP001234297">
    <property type="component" value="Chromosome 10"/>
</dbReference>
<sequence length="132" mass="15660">MRSALTSTHHREYRRGFEDSWFGRWCRNRKQSKRRFRASISPEKIVQIRTTSPPSVTLLQLETTALCPTSPEIEKNRRRLPFPNFWLQSSRIEDKTQLGQFPLSSEVESFMGREMGGRWMKVMEGKGWLHFI</sequence>
<evidence type="ECO:0000313" key="1">
    <source>
        <dbReference type="EMBL" id="KAJ8623467.1"/>
    </source>
</evidence>
<name>A0ACC2KR01_PERAE</name>
<evidence type="ECO:0000313" key="2">
    <source>
        <dbReference type="Proteomes" id="UP001234297"/>
    </source>
</evidence>
<organism evidence="1 2">
    <name type="scientific">Persea americana</name>
    <name type="common">Avocado</name>
    <dbReference type="NCBI Taxonomy" id="3435"/>
    <lineage>
        <taxon>Eukaryota</taxon>
        <taxon>Viridiplantae</taxon>
        <taxon>Streptophyta</taxon>
        <taxon>Embryophyta</taxon>
        <taxon>Tracheophyta</taxon>
        <taxon>Spermatophyta</taxon>
        <taxon>Magnoliopsida</taxon>
        <taxon>Magnoliidae</taxon>
        <taxon>Laurales</taxon>
        <taxon>Lauraceae</taxon>
        <taxon>Persea</taxon>
    </lineage>
</organism>
<accession>A0ACC2KR01</accession>
<protein>
    <submittedName>
        <fullName evidence="1">Uncharacterized protein</fullName>
    </submittedName>
</protein>
<proteinExistence type="predicted"/>